<evidence type="ECO:0000313" key="6">
    <source>
        <dbReference type="EMBL" id="KAF9599113.1"/>
    </source>
</evidence>
<name>A0A835HLK1_9MAGN</name>
<sequence>MTTVESSSSSGCCMDTDYYSNKNKTERGDVELWETFSKSFNQVQSVLDQNRVLIQQVNENHQSKLPDNLTKNVSLIREINGNISTVVSLYSKLSANFTHVFHQRAAAPAATGMRKKNIEQSPEA</sequence>
<dbReference type="GO" id="GO:0042753">
    <property type="term" value="P:positive regulation of circadian rhythm"/>
    <property type="evidence" value="ECO:0007669"/>
    <property type="project" value="InterPro"/>
</dbReference>
<evidence type="ECO:0000256" key="1">
    <source>
        <dbReference type="ARBA" id="ARBA00004123"/>
    </source>
</evidence>
<dbReference type="PANTHER" id="PTHR33469:SF5">
    <property type="entry name" value="PROTEIN EARLY FLOWERING 4"/>
    <property type="match status" value="1"/>
</dbReference>
<keyword evidence="3" id="KW-0090">Biological rhythms</keyword>
<dbReference type="Proteomes" id="UP000631114">
    <property type="component" value="Unassembled WGS sequence"/>
</dbReference>
<dbReference type="EMBL" id="JADFTS010000007">
    <property type="protein sequence ID" value="KAF9599113.1"/>
    <property type="molecule type" value="Genomic_DNA"/>
</dbReference>
<dbReference type="GO" id="GO:0048511">
    <property type="term" value="P:rhythmic process"/>
    <property type="evidence" value="ECO:0007669"/>
    <property type="project" value="UniProtKB-KW"/>
</dbReference>
<evidence type="ECO:0000259" key="5">
    <source>
        <dbReference type="Pfam" id="PF07011"/>
    </source>
</evidence>
<evidence type="ECO:0000313" key="7">
    <source>
        <dbReference type="Proteomes" id="UP000631114"/>
    </source>
</evidence>
<comment type="similarity">
    <text evidence="2">Belongs to the EARLY FLOWERING 4 family.</text>
</comment>
<comment type="subcellular location">
    <subcellularLocation>
        <location evidence="1">Nucleus</location>
    </subcellularLocation>
</comment>
<reference evidence="6 7" key="1">
    <citation type="submission" date="2020-10" db="EMBL/GenBank/DDBJ databases">
        <title>The Coptis chinensis genome and diversification of protoberbering-type alkaloids.</title>
        <authorList>
            <person name="Wang B."/>
            <person name="Shu S."/>
            <person name="Song C."/>
            <person name="Liu Y."/>
        </authorList>
    </citation>
    <scope>NUCLEOTIDE SEQUENCE [LARGE SCALE GENOMIC DNA]</scope>
    <source>
        <strain evidence="6">HL-2020</strain>
        <tissue evidence="6">Leaf</tissue>
    </source>
</reference>
<feature type="domain" description="Protein EARLY FLOWERING 4" evidence="5">
    <location>
        <begin position="28"/>
        <end position="105"/>
    </location>
</feature>
<protein>
    <recommendedName>
        <fullName evidence="5">Protein EARLY FLOWERING 4 domain-containing protein</fullName>
    </recommendedName>
</protein>
<comment type="caution">
    <text evidence="6">The sequence shown here is derived from an EMBL/GenBank/DDBJ whole genome shotgun (WGS) entry which is preliminary data.</text>
</comment>
<organism evidence="6 7">
    <name type="scientific">Coptis chinensis</name>
    <dbReference type="NCBI Taxonomy" id="261450"/>
    <lineage>
        <taxon>Eukaryota</taxon>
        <taxon>Viridiplantae</taxon>
        <taxon>Streptophyta</taxon>
        <taxon>Embryophyta</taxon>
        <taxon>Tracheophyta</taxon>
        <taxon>Spermatophyta</taxon>
        <taxon>Magnoliopsida</taxon>
        <taxon>Ranunculales</taxon>
        <taxon>Ranunculaceae</taxon>
        <taxon>Coptidoideae</taxon>
        <taxon>Coptis</taxon>
    </lineage>
</organism>
<dbReference type="InterPro" id="IPR009741">
    <property type="entry name" value="EARLY_FLOWERING_4_dom"/>
</dbReference>
<evidence type="ECO:0000256" key="4">
    <source>
        <dbReference type="ARBA" id="ARBA00023242"/>
    </source>
</evidence>
<dbReference type="PANTHER" id="PTHR33469">
    <property type="entry name" value="PROTEIN ELF4-LIKE 4"/>
    <property type="match status" value="1"/>
</dbReference>
<dbReference type="GO" id="GO:0009649">
    <property type="term" value="P:entrainment of circadian clock"/>
    <property type="evidence" value="ECO:0007669"/>
    <property type="project" value="TreeGrafter"/>
</dbReference>
<dbReference type="GO" id="GO:0005634">
    <property type="term" value="C:nucleus"/>
    <property type="evidence" value="ECO:0007669"/>
    <property type="project" value="UniProtKB-SubCell"/>
</dbReference>
<dbReference type="OrthoDB" id="1895690at2759"/>
<keyword evidence="7" id="KW-1185">Reference proteome</keyword>
<proteinExistence type="inferred from homology"/>
<dbReference type="AlphaFoldDB" id="A0A835HLK1"/>
<accession>A0A835HLK1</accession>
<keyword evidence="4" id="KW-0539">Nucleus</keyword>
<evidence type="ECO:0000256" key="3">
    <source>
        <dbReference type="ARBA" id="ARBA00023108"/>
    </source>
</evidence>
<dbReference type="InterPro" id="IPR040462">
    <property type="entry name" value="EARLY_FLOWERING_4"/>
</dbReference>
<gene>
    <name evidence="6" type="ORF">IFM89_035392</name>
</gene>
<evidence type="ECO:0000256" key="2">
    <source>
        <dbReference type="ARBA" id="ARBA00009514"/>
    </source>
</evidence>
<dbReference type="Pfam" id="PF07011">
    <property type="entry name" value="Elf4"/>
    <property type="match status" value="1"/>
</dbReference>